<dbReference type="PROSITE" id="PS51197">
    <property type="entry name" value="HTH_RRF2_2"/>
    <property type="match status" value="1"/>
</dbReference>
<evidence type="ECO:0000313" key="1">
    <source>
        <dbReference type="EMBL" id="RHM11254.1"/>
    </source>
</evidence>
<name>A0A415PEU6_9FIRM</name>
<sequence>MQLSITTDYGIRVVLYLIKHRQIVKSTKLSEELNIPKNYILKVTKKLEEAGIVNIYQGVNGGIKIKKDIHEITLWDVISTLETTTEINKCLEKEGCCTKGSNGFCRVRDVYVVLQQAVEDRLQSIKLIDLIEDN</sequence>
<gene>
    <name evidence="1" type="ORF">DWZ83_05740</name>
</gene>
<dbReference type="PANTHER" id="PTHR33221:SF2">
    <property type="entry name" value="TRANSCRIPTIONAL REGULATOR"/>
    <property type="match status" value="1"/>
</dbReference>
<dbReference type="EMBL" id="QRPK01000022">
    <property type="protein sequence ID" value="RHM11254.1"/>
    <property type="molecule type" value="Genomic_DNA"/>
</dbReference>
<dbReference type="Gene3D" id="1.10.10.10">
    <property type="entry name" value="Winged helix-like DNA-binding domain superfamily/Winged helix DNA-binding domain"/>
    <property type="match status" value="1"/>
</dbReference>
<comment type="caution">
    <text evidence="1">The sequence shown here is derived from an EMBL/GenBank/DDBJ whole genome shotgun (WGS) entry which is preliminary data.</text>
</comment>
<dbReference type="SUPFAM" id="SSF46785">
    <property type="entry name" value="Winged helix' DNA-binding domain"/>
    <property type="match status" value="1"/>
</dbReference>
<dbReference type="GO" id="GO:0005829">
    <property type="term" value="C:cytosol"/>
    <property type="evidence" value="ECO:0007669"/>
    <property type="project" value="TreeGrafter"/>
</dbReference>
<dbReference type="Pfam" id="PF02082">
    <property type="entry name" value="Rrf2"/>
    <property type="match status" value="1"/>
</dbReference>
<protein>
    <submittedName>
        <fullName evidence="1">Rrf2 family transcriptional regulator</fullName>
    </submittedName>
</protein>
<proteinExistence type="predicted"/>
<reference evidence="1 2" key="1">
    <citation type="submission" date="2018-08" db="EMBL/GenBank/DDBJ databases">
        <title>A genome reference for cultivated species of the human gut microbiota.</title>
        <authorList>
            <person name="Zou Y."/>
            <person name="Xue W."/>
            <person name="Luo G."/>
        </authorList>
    </citation>
    <scope>NUCLEOTIDE SEQUENCE [LARGE SCALE GENOMIC DNA]</scope>
    <source>
        <strain evidence="1 2">AF35-6BH</strain>
    </source>
</reference>
<evidence type="ECO:0000313" key="2">
    <source>
        <dbReference type="Proteomes" id="UP000284868"/>
    </source>
</evidence>
<dbReference type="InterPro" id="IPR036388">
    <property type="entry name" value="WH-like_DNA-bd_sf"/>
</dbReference>
<dbReference type="RefSeq" id="WP_118365560.1">
    <property type="nucleotide sequence ID" value="NZ_QRPK01000022.1"/>
</dbReference>
<keyword evidence="2" id="KW-1185">Reference proteome</keyword>
<dbReference type="NCBIfam" id="TIGR00738">
    <property type="entry name" value="rrf2_super"/>
    <property type="match status" value="1"/>
</dbReference>
<dbReference type="PANTHER" id="PTHR33221">
    <property type="entry name" value="WINGED HELIX-TURN-HELIX TRANSCRIPTIONAL REGULATOR, RRF2 FAMILY"/>
    <property type="match status" value="1"/>
</dbReference>
<dbReference type="InterPro" id="IPR036390">
    <property type="entry name" value="WH_DNA-bd_sf"/>
</dbReference>
<organism evidence="1 2">
    <name type="scientific">Amedibacillus dolichus</name>
    <dbReference type="NCBI Taxonomy" id="31971"/>
    <lineage>
        <taxon>Bacteria</taxon>
        <taxon>Bacillati</taxon>
        <taxon>Bacillota</taxon>
        <taxon>Erysipelotrichia</taxon>
        <taxon>Erysipelotrichales</taxon>
        <taxon>Erysipelotrichaceae</taxon>
        <taxon>Amedibacillus</taxon>
    </lineage>
</organism>
<accession>A0A415PEU6</accession>
<dbReference type="OrthoDB" id="9804747at2"/>
<dbReference type="GO" id="GO:0003700">
    <property type="term" value="F:DNA-binding transcription factor activity"/>
    <property type="evidence" value="ECO:0007669"/>
    <property type="project" value="TreeGrafter"/>
</dbReference>
<dbReference type="AlphaFoldDB" id="A0A415PEU6"/>
<dbReference type="Proteomes" id="UP000284868">
    <property type="component" value="Unassembled WGS sequence"/>
</dbReference>
<dbReference type="InterPro" id="IPR000944">
    <property type="entry name" value="Tscrpt_reg_Rrf2"/>
</dbReference>